<dbReference type="InterPro" id="IPR013538">
    <property type="entry name" value="ASHA1/2-like_C"/>
</dbReference>
<evidence type="ECO:0000256" key="1">
    <source>
        <dbReference type="ARBA" id="ARBA00006817"/>
    </source>
</evidence>
<keyword evidence="4" id="KW-1185">Reference proteome</keyword>
<dbReference type="Gene3D" id="3.30.530.20">
    <property type="match status" value="1"/>
</dbReference>
<gene>
    <name evidence="3" type="ORF">MUN86_27545</name>
</gene>
<dbReference type="RefSeq" id="WP_245126965.1">
    <property type="nucleotide sequence ID" value="NZ_CP095065.1"/>
</dbReference>
<evidence type="ECO:0000313" key="4">
    <source>
        <dbReference type="Proteomes" id="UP000830401"/>
    </source>
</evidence>
<proteinExistence type="inferred from homology"/>
<geneLocation type="plasmid" evidence="3 4">
    <name>unnamed4</name>
</geneLocation>
<comment type="similarity">
    <text evidence="1">Belongs to the AHA1 family.</text>
</comment>
<evidence type="ECO:0000313" key="3">
    <source>
        <dbReference type="EMBL" id="UOQ69211.1"/>
    </source>
</evidence>
<dbReference type="EMBL" id="CP095065">
    <property type="protein sequence ID" value="UOQ69211.1"/>
    <property type="molecule type" value="Genomic_DNA"/>
</dbReference>
<dbReference type="Pfam" id="PF08327">
    <property type="entry name" value="AHSA1"/>
    <property type="match status" value="1"/>
</dbReference>
<sequence length="149" mass="16608">MEQARFATTIHAPKASVWQVLWDDTLYGIWTRAFSEGSRAITDWQEGSEVQFISADGGGMYSVITKKTPNEFISFQHLGELKDGQKQPVDAKTQSWVGARETYTLTETNGTTELVVEMDVSEAYQDYFTATFPQALAKVKELAENGARG</sequence>
<feature type="domain" description="Activator of Hsp90 ATPase homologue 1/2-like C-terminal" evidence="2">
    <location>
        <begin position="12"/>
        <end position="142"/>
    </location>
</feature>
<organism evidence="3 4">
    <name type="scientific">Hymenobacter volaticus</name>
    <dbReference type="NCBI Taxonomy" id="2932254"/>
    <lineage>
        <taxon>Bacteria</taxon>
        <taxon>Pseudomonadati</taxon>
        <taxon>Bacteroidota</taxon>
        <taxon>Cytophagia</taxon>
        <taxon>Cytophagales</taxon>
        <taxon>Hymenobacteraceae</taxon>
        <taxon>Hymenobacter</taxon>
    </lineage>
</organism>
<evidence type="ECO:0000259" key="2">
    <source>
        <dbReference type="Pfam" id="PF08327"/>
    </source>
</evidence>
<dbReference type="Proteomes" id="UP000830401">
    <property type="component" value="Plasmid unnamed4"/>
</dbReference>
<name>A0ABY4GEN4_9BACT</name>
<keyword evidence="3" id="KW-0614">Plasmid</keyword>
<dbReference type="SUPFAM" id="SSF55961">
    <property type="entry name" value="Bet v1-like"/>
    <property type="match status" value="1"/>
</dbReference>
<reference evidence="3" key="1">
    <citation type="submission" date="2022-04" db="EMBL/GenBank/DDBJ databases">
        <title>Hymenobacter sp. isolated from the air.</title>
        <authorList>
            <person name="Won M."/>
            <person name="Lee C.-M."/>
            <person name="Woen H.-Y."/>
            <person name="Kwon S.-W."/>
        </authorList>
    </citation>
    <scope>NUCLEOTIDE SEQUENCE</scope>
    <source>
        <strain evidence="3">5420S-77</strain>
        <plasmid evidence="3">unnamed4</plasmid>
    </source>
</reference>
<protein>
    <submittedName>
        <fullName evidence="3">SRPBCC domain-containing protein</fullName>
    </submittedName>
</protein>
<dbReference type="InterPro" id="IPR023393">
    <property type="entry name" value="START-like_dom_sf"/>
</dbReference>
<accession>A0ABY4GEN4</accession>